<feature type="transmembrane region" description="Helical" evidence="1">
    <location>
        <begin position="54"/>
        <end position="72"/>
    </location>
</feature>
<dbReference type="AlphaFoldDB" id="A0A345PH20"/>
<keyword evidence="3" id="KW-1185">Reference proteome</keyword>
<keyword evidence="1" id="KW-0812">Transmembrane</keyword>
<sequence length="79" mass="8906">MEILIRLALMIGIFFISYLICLILRQSNNHSLPFLITAVISLLLSFIWSGQYGSFLQTMGLANLVVALVQFARGRFKKA</sequence>
<dbReference type="Proteomes" id="UP000253908">
    <property type="component" value="Chromosome"/>
</dbReference>
<organism evidence="2 3">
    <name type="scientific">Oceanobacillus zhaokaii</name>
    <dbReference type="NCBI Taxonomy" id="2052660"/>
    <lineage>
        <taxon>Bacteria</taxon>
        <taxon>Bacillati</taxon>
        <taxon>Bacillota</taxon>
        <taxon>Bacilli</taxon>
        <taxon>Bacillales</taxon>
        <taxon>Bacillaceae</taxon>
        <taxon>Oceanobacillus</taxon>
    </lineage>
</organism>
<name>A0A345PH20_9BACI</name>
<evidence type="ECO:0000313" key="2">
    <source>
        <dbReference type="EMBL" id="AXI09300.1"/>
    </source>
</evidence>
<proteinExistence type="predicted"/>
<protein>
    <submittedName>
        <fullName evidence="2">Uncharacterized protein</fullName>
    </submittedName>
</protein>
<gene>
    <name evidence="2" type="ORF">CUC15_10365</name>
</gene>
<evidence type="ECO:0000313" key="3">
    <source>
        <dbReference type="Proteomes" id="UP000253908"/>
    </source>
</evidence>
<dbReference type="KEGG" id="ocn:CUC15_10365"/>
<feature type="transmembrane region" description="Helical" evidence="1">
    <location>
        <begin position="31"/>
        <end position="48"/>
    </location>
</feature>
<accession>A0A345PH20</accession>
<evidence type="ECO:0000256" key="1">
    <source>
        <dbReference type="SAM" id="Phobius"/>
    </source>
</evidence>
<feature type="transmembrane region" description="Helical" evidence="1">
    <location>
        <begin position="6"/>
        <end position="24"/>
    </location>
</feature>
<reference evidence="3" key="1">
    <citation type="submission" date="2017-11" db="EMBL/GenBank/DDBJ databases">
        <authorList>
            <person name="Zhu W."/>
        </authorList>
    </citation>
    <scope>NUCLEOTIDE SEQUENCE [LARGE SCALE GENOMIC DNA]</scope>
    <source>
        <strain evidence="3">160</strain>
    </source>
</reference>
<keyword evidence="1" id="KW-0472">Membrane</keyword>
<dbReference type="OrthoDB" id="9943749at2"/>
<dbReference type="EMBL" id="CP024848">
    <property type="protein sequence ID" value="AXI09300.1"/>
    <property type="molecule type" value="Genomic_DNA"/>
</dbReference>
<keyword evidence="1" id="KW-1133">Transmembrane helix</keyword>